<organism evidence="2 3">
    <name type="scientific">Sphingobacterium kitahiroshimense</name>
    <dbReference type="NCBI Taxonomy" id="470446"/>
    <lineage>
        <taxon>Bacteria</taxon>
        <taxon>Pseudomonadati</taxon>
        <taxon>Bacteroidota</taxon>
        <taxon>Sphingobacteriia</taxon>
        <taxon>Sphingobacteriales</taxon>
        <taxon>Sphingobacteriaceae</taxon>
        <taxon>Sphingobacterium</taxon>
    </lineage>
</organism>
<dbReference type="Pfam" id="PF00149">
    <property type="entry name" value="Metallophos"/>
    <property type="match status" value="1"/>
</dbReference>
<dbReference type="EC" id="3.1.-.-" evidence="2"/>
<keyword evidence="2" id="KW-0436">Ligase</keyword>
<dbReference type="InterPro" id="IPR026336">
    <property type="entry name" value="PdeM-like"/>
</dbReference>
<comment type="caution">
    <text evidence="2">The sequence shown here is derived from an EMBL/GenBank/DDBJ whole genome shotgun (WGS) entry which is preliminary data.</text>
</comment>
<dbReference type="PIRSF" id="PIRSF000887">
    <property type="entry name" value="Pesterase_MJ0037"/>
    <property type="match status" value="1"/>
</dbReference>
<sequence length="220" mass="25527">MYRIIKKGKTIILDKDRALYIPAYHMLVISDIHLGKSGHFRKEGLQIPKQVSDTDMLRLDKLLEVYNPKTLLVTGDMFHHDHNLDLETFREWRKKYASLEIILVKGNHERLPVLFYEELAIKLFSDYYELGEFCFVHNRKDAPDRGKFIFSGHIHPGILLKGKARQRIKLPCFVFDDTAALLPAFSLFTGLSLIEVTKEQEVFAITAQRVLPMGTRRAEI</sequence>
<keyword evidence="2" id="KW-0540">Nuclease</keyword>
<dbReference type="RefSeq" id="WP_346582057.1">
    <property type="nucleotide sequence ID" value="NZ_JBDJLH010000007.1"/>
</dbReference>
<dbReference type="PANTHER" id="PTHR39323">
    <property type="entry name" value="BLR1149 PROTEIN"/>
    <property type="match status" value="1"/>
</dbReference>
<dbReference type="GO" id="GO:0016874">
    <property type="term" value="F:ligase activity"/>
    <property type="evidence" value="ECO:0007669"/>
    <property type="project" value="UniProtKB-KW"/>
</dbReference>
<dbReference type="NCBIfam" id="TIGR04123">
    <property type="entry name" value="P_estr_lig_assc"/>
    <property type="match status" value="1"/>
</dbReference>
<dbReference type="GO" id="GO:0004519">
    <property type="term" value="F:endonuclease activity"/>
    <property type="evidence" value="ECO:0007669"/>
    <property type="project" value="UniProtKB-KW"/>
</dbReference>
<dbReference type="Gene3D" id="3.60.21.10">
    <property type="match status" value="1"/>
</dbReference>
<keyword evidence="3" id="KW-1185">Reference proteome</keyword>
<dbReference type="EMBL" id="JBDJNQ010000009">
    <property type="protein sequence ID" value="MEN5379283.1"/>
    <property type="molecule type" value="Genomic_DNA"/>
</dbReference>
<dbReference type="SUPFAM" id="SSF56300">
    <property type="entry name" value="Metallo-dependent phosphatases"/>
    <property type="match status" value="1"/>
</dbReference>
<dbReference type="InterPro" id="IPR004843">
    <property type="entry name" value="Calcineurin-like_PHP"/>
</dbReference>
<evidence type="ECO:0000313" key="2">
    <source>
        <dbReference type="EMBL" id="MEN5379283.1"/>
    </source>
</evidence>
<dbReference type="Proteomes" id="UP001409291">
    <property type="component" value="Unassembled WGS sequence"/>
</dbReference>
<keyword evidence="2" id="KW-0255">Endonuclease</keyword>
<gene>
    <name evidence="2" type="primary">pdeM</name>
    <name evidence="2" type="ORF">ABE541_18605</name>
</gene>
<dbReference type="InterPro" id="IPR024173">
    <property type="entry name" value="Pesterase_MJ0037-like"/>
</dbReference>
<reference evidence="2 3" key="1">
    <citation type="submission" date="2024-04" db="EMBL/GenBank/DDBJ databases">
        <title>WGS of bacteria from Torrens River.</title>
        <authorList>
            <person name="Wyrsch E.R."/>
            <person name="Drigo B."/>
        </authorList>
    </citation>
    <scope>NUCLEOTIDE SEQUENCE [LARGE SCALE GENOMIC DNA]</scope>
    <source>
        <strain evidence="2 3">TWI391</strain>
    </source>
</reference>
<dbReference type="InterPro" id="IPR029052">
    <property type="entry name" value="Metallo-depent_PP-like"/>
</dbReference>
<evidence type="ECO:0000259" key="1">
    <source>
        <dbReference type="Pfam" id="PF00149"/>
    </source>
</evidence>
<protein>
    <submittedName>
        <fullName evidence="2">Ligase-associated DNA damage response endonuclease PdeM</fullName>
        <ecNumber evidence="2">3.1.-.-</ecNumber>
    </submittedName>
</protein>
<dbReference type="PANTHER" id="PTHR39323:SF1">
    <property type="entry name" value="BLR1149 PROTEIN"/>
    <property type="match status" value="1"/>
</dbReference>
<name>A0ABV0BZ20_9SPHI</name>
<evidence type="ECO:0000313" key="3">
    <source>
        <dbReference type="Proteomes" id="UP001409291"/>
    </source>
</evidence>
<feature type="domain" description="Calcineurin-like phosphoesterase" evidence="1">
    <location>
        <begin position="26"/>
        <end position="123"/>
    </location>
</feature>
<accession>A0ABV0BZ20</accession>
<proteinExistence type="predicted"/>
<keyword evidence="2" id="KW-0378">Hydrolase</keyword>
<dbReference type="GO" id="GO:0016787">
    <property type="term" value="F:hydrolase activity"/>
    <property type="evidence" value="ECO:0007669"/>
    <property type="project" value="UniProtKB-KW"/>
</dbReference>